<dbReference type="PROSITE" id="PS51465">
    <property type="entry name" value="KAZAL_2"/>
    <property type="match status" value="2"/>
</dbReference>
<evidence type="ECO:0000313" key="7">
    <source>
        <dbReference type="EMBL" id="KAK7469543.1"/>
    </source>
</evidence>
<gene>
    <name evidence="7" type="ORF">BaRGS_00036449</name>
</gene>
<feature type="chain" id="PRO_5044884626" description="Kazal-like domain-containing protein" evidence="5">
    <location>
        <begin position="22"/>
        <end position="188"/>
    </location>
</feature>
<dbReference type="GO" id="GO:0005576">
    <property type="term" value="C:extracellular region"/>
    <property type="evidence" value="ECO:0007669"/>
    <property type="project" value="UniProtKB-SubCell"/>
</dbReference>
<dbReference type="CDD" id="cd00104">
    <property type="entry name" value="KAZAL_FS"/>
    <property type="match status" value="2"/>
</dbReference>
<accession>A0ABD0JBM6</accession>
<evidence type="ECO:0000313" key="8">
    <source>
        <dbReference type="Proteomes" id="UP001519460"/>
    </source>
</evidence>
<evidence type="ECO:0000256" key="5">
    <source>
        <dbReference type="SAM" id="SignalP"/>
    </source>
</evidence>
<dbReference type="InterPro" id="IPR002350">
    <property type="entry name" value="Kazal_dom"/>
</dbReference>
<keyword evidence="2" id="KW-0964">Secreted</keyword>
<evidence type="ECO:0000256" key="2">
    <source>
        <dbReference type="ARBA" id="ARBA00022525"/>
    </source>
</evidence>
<dbReference type="Pfam" id="PF00050">
    <property type="entry name" value="Kazal_1"/>
    <property type="match status" value="2"/>
</dbReference>
<sequence>MVKQGLLVCVLLLAAVASSQASLIKDKRQAGCNPNVACAAIWDPVCGSDGKTYGSPCEFNAALGCNFGAEPAFNKTEQNILQKSTTQIRNKTFLPIRLGEVAQMIQMLSADCGPLVVTEIQVAQVGKAEYVQVSTADVECESVGCPFHWAPVCGTDGVTYGNECTYNAAVACNPDIKFAHCGVCYEEE</sequence>
<dbReference type="SUPFAM" id="SSF100895">
    <property type="entry name" value="Kazal-type serine protease inhibitors"/>
    <property type="match status" value="2"/>
</dbReference>
<keyword evidence="8" id="KW-1185">Reference proteome</keyword>
<dbReference type="InterPro" id="IPR036058">
    <property type="entry name" value="Kazal_dom_sf"/>
</dbReference>
<keyword evidence="4" id="KW-1015">Disulfide bond</keyword>
<keyword evidence="5" id="KW-0732">Signal</keyword>
<feature type="domain" description="Kazal-like" evidence="6">
    <location>
        <begin position="134"/>
        <end position="186"/>
    </location>
</feature>
<dbReference type="SMART" id="SM00280">
    <property type="entry name" value="KAZAL"/>
    <property type="match status" value="2"/>
</dbReference>
<comment type="caution">
    <text evidence="7">The sequence shown here is derived from an EMBL/GenBank/DDBJ whole genome shotgun (WGS) entry which is preliminary data.</text>
</comment>
<evidence type="ECO:0000256" key="4">
    <source>
        <dbReference type="ARBA" id="ARBA00023157"/>
    </source>
</evidence>
<organism evidence="7 8">
    <name type="scientific">Batillaria attramentaria</name>
    <dbReference type="NCBI Taxonomy" id="370345"/>
    <lineage>
        <taxon>Eukaryota</taxon>
        <taxon>Metazoa</taxon>
        <taxon>Spiralia</taxon>
        <taxon>Lophotrochozoa</taxon>
        <taxon>Mollusca</taxon>
        <taxon>Gastropoda</taxon>
        <taxon>Caenogastropoda</taxon>
        <taxon>Sorbeoconcha</taxon>
        <taxon>Cerithioidea</taxon>
        <taxon>Batillariidae</taxon>
        <taxon>Batillaria</taxon>
    </lineage>
</organism>
<name>A0ABD0JBM6_9CAEN</name>
<dbReference type="AlphaFoldDB" id="A0ABD0JBM6"/>
<evidence type="ECO:0000259" key="6">
    <source>
        <dbReference type="PROSITE" id="PS51465"/>
    </source>
</evidence>
<evidence type="ECO:0000256" key="1">
    <source>
        <dbReference type="ARBA" id="ARBA00004613"/>
    </source>
</evidence>
<dbReference type="GO" id="GO:0030414">
    <property type="term" value="F:peptidase inhibitor activity"/>
    <property type="evidence" value="ECO:0007669"/>
    <property type="project" value="UniProtKB-KW"/>
</dbReference>
<dbReference type="Gene3D" id="3.30.60.30">
    <property type="match status" value="2"/>
</dbReference>
<dbReference type="EMBL" id="JACVVK020000513">
    <property type="protein sequence ID" value="KAK7469543.1"/>
    <property type="molecule type" value="Genomic_DNA"/>
</dbReference>
<dbReference type="Proteomes" id="UP001519460">
    <property type="component" value="Unassembled WGS sequence"/>
</dbReference>
<feature type="signal peptide" evidence="5">
    <location>
        <begin position="1"/>
        <end position="21"/>
    </location>
</feature>
<keyword evidence="3" id="KW-0646">Protease inhibitor</keyword>
<dbReference type="PANTHER" id="PTHR21312:SF28">
    <property type="entry name" value="OVOINHIBITOR-RELATED"/>
    <property type="match status" value="1"/>
</dbReference>
<feature type="domain" description="Kazal-like" evidence="6">
    <location>
        <begin position="26"/>
        <end position="88"/>
    </location>
</feature>
<evidence type="ECO:0000256" key="3">
    <source>
        <dbReference type="ARBA" id="ARBA00022690"/>
    </source>
</evidence>
<reference evidence="7 8" key="1">
    <citation type="journal article" date="2023" name="Sci. Data">
        <title>Genome assembly of the Korean intertidal mud-creeper Batillaria attramentaria.</title>
        <authorList>
            <person name="Patra A.K."/>
            <person name="Ho P.T."/>
            <person name="Jun S."/>
            <person name="Lee S.J."/>
            <person name="Kim Y."/>
            <person name="Won Y.J."/>
        </authorList>
    </citation>
    <scope>NUCLEOTIDE SEQUENCE [LARGE SCALE GENOMIC DNA]</scope>
    <source>
        <strain evidence="7">Wonlab-2016</strain>
    </source>
</reference>
<protein>
    <recommendedName>
        <fullName evidence="6">Kazal-like domain-containing protein</fullName>
    </recommendedName>
</protein>
<comment type="subcellular location">
    <subcellularLocation>
        <location evidence="1">Secreted</location>
    </subcellularLocation>
</comment>
<proteinExistence type="predicted"/>
<dbReference type="PANTHER" id="PTHR21312">
    <property type="entry name" value="SERINE PROTEASE INHIBITOR"/>
    <property type="match status" value="1"/>
</dbReference>